<keyword evidence="1" id="KW-0378">Hydrolase</keyword>
<name>A0A6J6HKC5_9ZZZZ</name>
<dbReference type="Pfam" id="PF07859">
    <property type="entry name" value="Abhydrolase_3"/>
    <property type="match status" value="1"/>
</dbReference>
<evidence type="ECO:0000259" key="2">
    <source>
        <dbReference type="Pfam" id="PF07859"/>
    </source>
</evidence>
<dbReference type="Gene3D" id="3.40.50.1820">
    <property type="entry name" value="alpha/beta hydrolase"/>
    <property type="match status" value="1"/>
</dbReference>
<dbReference type="PANTHER" id="PTHR48081:SF33">
    <property type="entry name" value="KYNURENINE FORMAMIDASE"/>
    <property type="match status" value="1"/>
</dbReference>
<reference evidence="4" key="1">
    <citation type="submission" date="2020-05" db="EMBL/GenBank/DDBJ databases">
        <authorList>
            <person name="Chiriac C."/>
            <person name="Salcher M."/>
            <person name="Ghai R."/>
            <person name="Kavagutti S V."/>
        </authorList>
    </citation>
    <scope>NUCLEOTIDE SEQUENCE</scope>
</reference>
<dbReference type="InterPro" id="IPR050300">
    <property type="entry name" value="GDXG_lipolytic_enzyme"/>
</dbReference>
<evidence type="ECO:0000313" key="4">
    <source>
        <dbReference type="EMBL" id="CAB4614212.1"/>
    </source>
</evidence>
<dbReference type="GO" id="GO:0016787">
    <property type="term" value="F:hydrolase activity"/>
    <property type="evidence" value="ECO:0007669"/>
    <property type="project" value="UniProtKB-KW"/>
</dbReference>
<dbReference type="InterPro" id="IPR013094">
    <property type="entry name" value="AB_hydrolase_3"/>
</dbReference>
<dbReference type="AlphaFoldDB" id="A0A6J6HKC5"/>
<dbReference type="SUPFAM" id="SSF53474">
    <property type="entry name" value="alpha/beta-Hydrolases"/>
    <property type="match status" value="1"/>
</dbReference>
<evidence type="ECO:0000313" key="3">
    <source>
        <dbReference type="EMBL" id="CAB4607376.1"/>
    </source>
</evidence>
<accession>A0A6J6HKC5</accession>
<organism evidence="4">
    <name type="scientific">freshwater metagenome</name>
    <dbReference type="NCBI Taxonomy" id="449393"/>
    <lineage>
        <taxon>unclassified sequences</taxon>
        <taxon>metagenomes</taxon>
        <taxon>ecological metagenomes</taxon>
    </lineage>
</organism>
<gene>
    <name evidence="3" type="ORF">UFOPK1808_01149</name>
    <name evidence="4" type="ORF">UFOPK1889_00473</name>
</gene>
<proteinExistence type="predicted"/>
<feature type="domain" description="Alpha/beta hydrolase fold-3" evidence="2">
    <location>
        <begin position="54"/>
        <end position="233"/>
    </location>
</feature>
<dbReference type="EMBL" id="CAEZUL010000152">
    <property type="protein sequence ID" value="CAB4607376.1"/>
    <property type="molecule type" value="Genomic_DNA"/>
</dbReference>
<dbReference type="EMBL" id="CAEZUZ010000056">
    <property type="protein sequence ID" value="CAB4614212.1"/>
    <property type="molecule type" value="Genomic_DNA"/>
</dbReference>
<dbReference type="InterPro" id="IPR029058">
    <property type="entry name" value="AB_hydrolase_fold"/>
</dbReference>
<dbReference type="PANTHER" id="PTHR48081">
    <property type="entry name" value="AB HYDROLASE SUPERFAMILY PROTEIN C4A8.06C"/>
    <property type="match status" value="1"/>
</dbReference>
<protein>
    <submittedName>
        <fullName evidence="4">Unannotated protein</fullName>
    </submittedName>
</protein>
<sequence>MSFRWQESSAIEVDHQYSPSQHALQPFPEYLEEYRRLSEGHDLALLSRPGQPLLIYIHGGYWQRLSAADSFFNAADAVAEGVSLHAVEYTLAPHATIEQIVAECIADVVSIVEKLQPTSVVLAGCSAGAHLSAMCARIPAIASRLDGLVLLSGIYDLRPLVVTPTNDPLHLTEESAKVLSPQLLPPAQAMSSALCAVGQAESSEFIRQNAEYAEYLSNAGTPTDVMVVDNRDHFNLPYDLLRRGTVVGDWTLHHLGTKAS</sequence>
<evidence type="ECO:0000256" key="1">
    <source>
        <dbReference type="ARBA" id="ARBA00022801"/>
    </source>
</evidence>